<organism evidence="1 2">
    <name type="scientific">Bradyrhizobium iriomotense</name>
    <dbReference type="NCBI Taxonomy" id="441950"/>
    <lineage>
        <taxon>Bacteria</taxon>
        <taxon>Pseudomonadati</taxon>
        <taxon>Pseudomonadota</taxon>
        <taxon>Alphaproteobacteria</taxon>
        <taxon>Hyphomicrobiales</taxon>
        <taxon>Nitrobacteraceae</taxon>
        <taxon>Bradyrhizobium</taxon>
    </lineage>
</organism>
<accession>A0ABQ6BC99</accession>
<proteinExistence type="predicted"/>
<evidence type="ECO:0000313" key="2">
    <source>
        <dbReference type="Proteomes" id="UP001156905"/>
    </source>
</evidence>
<comment type="caution">
    <text evidence="1">The sequence shown here is derived from an EMBL/GenBank/DDBJ whole genome shotgun (WGS) entry which is preliminary data.</text>
</comment>
<name>A0ABQ6BC99_9BRAD</name>
<evidence type="ECO:0000313" key="1">
    <source>
        <dbReference type="EMBL" id="GLR89798.1"/>
    </source>
</evidence>
<keyword evidence="2" id="KW-1185">Reference proteome</keyword>
<dbReference type="RefSeq" id="WP_284272186.1">
    <property type="nucleotide sequence ID" value="NZ_BSOW01000028.1"/>
</dbReference>
<reference evidence="2" key="1">
    <citation type="journal article" date="2019" name="Int. J. Syst. Evol. Microbiol.">
        <title>The Global Catalogue of Microorganisms (GCM) 10K type strain sequencing project: providing services to taxonomists for standard genome sequencing and annotation.</title>
        <authorList>
            <consortium name="The Broad Institute Genomics Platform"/>
            <consortium name="The Broad Institute Genome Sequencing Center for Infectious Disease"/>
            <person name="Wu L."/>
            <person name="Ma J."/>
        </authorList>
    </citation>
    <scope>NUCLEOTIDE SEQUENCE [LARGE SCALE GENOMIC DNA]</scope>
    <source>
        <strain evidence="2">NBRC 102520</strain>
    </source>
</reference>
<protein>
    <submittedName>
        <fullName evidence="1">Uncharacterized protein</fullName>
    </submittedName>
</protein>
<gene>
    <name evidence="1" type="ORF">GCM10007857_65120</name>
</gene>
<dbReference type="Proteomes" id="UP001156905">
    <property type="component" value="Unassembled WGS sequence"/>
</dbReference>
<dbReference type="EMBL" id="BSOW01000028">
    <property type="protein sequence ID" value="GLR89798.1"/>
    <property type="molecule type" value="Genomic_DNA"/>
</dbReference>
<sequence length="62" mass="7002">MKKKGRIGSSFDNFLKDEGIYAEVTAKAIKRVIVRQLDALMHDEGAHQIRPRQTYADQPGTT</sequence>